<evidence type="ECO:0000256" key="1">
    <source>
        <dbReference type="ARBA" id="ARBA00023002"/>
    </source>
</evidence>
<dbReference type="InterPro" id="IPR036291">
    <property type="entry name" value="NAD(P)-bd_dom_sf"/>
</dbReference>
<dbReference type="GO" id="GO:0000166">
    <property type="term" value="F:nucleotide binding"/>
    <property type="evidence" value="ECO:0007669"/>
    <property type="project" value="InterPro"/>
</dbReference>
<keyword evidence="1" id="KW-0560">Oxidoreductase</keyword>
<evidence type="ECO:0000313" key="4">
    <source>
        <dbReference type="EMBL" id="OGD86958.1"/>
    </source>
</evidence>
<dbReference type="PANTHER" id="PTHR43818:SF11">
    <property type="entry name" value="BCDNA.GH03377"/>
    <property type="match status" value="1"/>
</dbReference>
<dbReference type="Proteomes" id="UP000176628">
    <property type="component" value="Unassembled WGS sequence"/>
</dbReference>
<dbReference type="AlphaFoldDB" id="A0A1F5G532"/>
<dbReference type="GO" id="GO:0016491">
    <property type="term" value="F:oxidoreductase activity"/>
    <property type="evidence" value="ECO:0007669"/>
    <property type="project" value="UniProtKB-KW"/>
</dbReference>
<dbReference type="EMBL" id="MFAV01000001">
    <property type="protein sequence ID" value="OGD86958.1"/>
    <property type="molecule type" value="Genomic_DNA"/>
</dbReference>
<protein>
    <recommendedName>
        <fullName evidence="6">LmbZ</fullName>
    </recommendedName>
</protein>
<evidence type="ECO:0008006" key="6">
    <source>
        <dbReference type="Google" id="ProtNLM"/>
    </source>
</evidence>
<dbReference type="Gene3D" id="3.30.360.10">
    <property type="entry name" value="Dihydrodipicolinate Reductase, domain 2"/>
    <property type="match status" value="1"/>
</dbReference>
<sequence>MKKDKLGVGVIGLGLIGKRRAEIAANFPQTKLIAVYDIDTSLTSEVAKKLNCQAAKNIKEVIKNKDVQIIIVATTPNFLYPTSVEAAKFGKHVLVEKPCGRNLTEVERIAKAATKYKVIIKAGYNHRFHPAIRKAYDLCQKGEIGKLMYIRARYGHGGRPGYDKEWRANKNISGGGELIDQGSHLIDLACWFLGDFVKVQGIIKSFFWPMQVEDNAFALLETSDGKLAQIHASWTQWKNLFSFEIFGEDGYLIIQGLGGSYGGESLTLGKRSPKSGPPEEKVFDFPNLDLSWQEEWKEFIHAIEKNKKPLGDIYDACKVMKVADKLYSIKSILI</sequence>
<organism evidence="4 5">
    <name type="scientific">Candidatus Curtissbacteria bacterium RBG_16_39_7</name>
    <dbReference type="NCBI Taxonomy" id="1797707"/>
    <lineage>
        <taxon>Bacteria</taxon>
        <taxon>Candidatus Curtissiibacteriota</taxon>
    </lineage>
</organism>
<feature type="domain" description="Gfo/Idh/MocA-like oxidoreductase N-terminal" evidence="2">
    <location>
        <begin position="7"/>
        <end position="123"/>
    </location>
</feature>
<dbReference type="InterPro" id="IPR050463">
    <property type="entry name" value="Gfo/Idh/MocA_oxidrdct_glycsds"/>
</dbReference>
<dbReference type="InterPro" id="IPR055170">
    <property type="entry name" value="GFO_IDH_MocA-like_dom"/>
</dbReference>
<reference evidence="4 5" key="1">
    <citation type="journal article" date="2016" name="Nat. Commun.">
        <title>Thousands of microbial genomes shed light on interconnected biogeochemical processes in an aquifer system.</title>
        <authorList>
            <person name="Anantharaman K."/>
            <person name="Brown C.T."/>
            <person name="Hug L.A."/>
            <person name="Sharon I."/>
            <person name="Castelle C.J."/>
            <person name="Probst A.J."/>
            <person name="Thomas B.C."/>
            <person name="Singh A."/>
            <person name="Wilkins M.J."/>
            <person name="Karaoz U."/>
            <person name="Brodie E.L."/>
            <person name="Williams K.H."/>
            <person name="Hubbard S.S."/>
            <person name="Banfield J.F."/>
        </authorList>
    </citation>
    <scope>NUCLEOTIDE SEQUENCE [LARGE SCALE GENOMIC DNA]</scope>
</reference>
<evidence type="ECO:0000259" key="2">
    <source>
        <dbReference type="Pfam" id="PF01408"/>
    </source>
</evidence>
<evidence type="ECO:0000259" key="3">
    <source>
        <dbReference type="Pfam" id="PF22725"/>
    </source>
</evidence>
<name>A0A1F5G532_9BACT</name>
<dbReference type="PANTHER" id="PTHR43818">
    <property type="entry name" value="BCDNA.GH03377"/>
    <property type="match status" value="1"/>
</dbReference>
<accession>A0A1F5G532</accession>
<dbReference type="SUPFAM" id="SSF55347">
    <property type="entry name" value="Glyceraldehyde-3-phosphate dehydrogenase-like, C-terminal domain"/>
    <property type="match status" value="1"/>
</dbReference>
<evidence type="ECO:0000313" key="5">
    <source>
        <dbReference type="Proteomes" id="UP000176628"/>
    </source>
</evidence>
<feature type="domain" description="GFO/IDH/MocA-like oxidoreductase" evidence="3">
    <location>
        <begin position="132"/>
        <end position="252"/>
    </location>
</feature>
<dbReference type="SUPFAM" id="SSF51735">
    <property type="entry name" value="NAD(P)-binding Rossmann-fold domains"/>
    <property type="match status" value="1"/>
</dbReference>
<dbReference type="Pfam" id="PF22725">
    <property type="entry name" value="GFO_IDH_MocA_C3"/>
    <property type="match status" value="1"/>
</dbReference>
<dbReference type="Pfam" id="PF01408">
    <property type="entry name" value="GFO_IDH_MocA"/>
    <property type="match status" value="1"/>
</dbReference>
<dbReference type="InterPro" id="IPR000683">
    <property type="entry name" value="Gfo/Idh/MocA-like_OxRdtase_N"/>
</dbReference>
<dbReference type="Gene3D" id="3.40.50.720">
    <property type="entry name" value="NAD(P)-binding Rossmann-like Domain"/>
    <property type="match status" value="1"/>
</dbReference>
<comment type="caution">
    <text evidence="4">The sequence shown here is derived from an EMBL/GenBank/DDBJ whole genome shotgun (WGS) entry which is preliminary data.</text>
</comment>
<proteinExistence type="predicted"/>
<gene>
    <name evidence="4" type="ORF">A2Z23_01730</name>
</gene>